<organism evidence="3 4">
    <name type="scientific">Pristionchus entomophagus</name>
    <dbReference type="NCBI Taxonomy" id="358040"/>
    <lineage>
        <taxon>Eukaryota</taxon>
        <taxon>Metazoa</taxon>
        <taxon>Ecdysozoa</taxon>
        <taxon>Nematoda</taxon>
        <taxon>Chromadorea</taxon>
        <taxon>Rhabditida</taxon>
        <taxon>Rhabditina</taxon>
        <taxon>Diplogasteromorpha</taxon>
        <taxon>Diplogasteroidea</taxon>
        <taxon>Neodiplogasteridae</taxon>
        <taxon>Pristionchus</taxon>
    </lineage>
</organism>
<feature type="chain" id="PRO_5043461919" description="Secreted protein" evidence="2">
    <location>
        <begin position="24"/>
        <end position="78"/>
    </location>
</feature>
<protein>
    <recommendedName>
        <fullName evidence="5">Secreted protein</fullName>
    </recommendedName>
</protein>
<feature type="region of interest" description="Disordered" evidence="1">
    <location>
        <begin position="49"/>
        <end position="78"/>
    </location>
</feature>
<reference evidence="3" key="1">
    <citation type="submission" date="2023-10" db="EMBL/GenBank/DDBJ databases">
        <title>Genome assembly of Pristionchus species.</title>
        <authorList>
            <person name="Yoshida K."/>
            <person name="Sommer R.J."/>
        </authorList>
    </citation>
    <scope>NUCLEOTIDE SEQUENCE</scope>
    <source>
        <strain evidence="3">RS0144</strain>
    </source>
</reference>
<keyword evidence="4" id="KW-1185">Reference proteome</keyword>
<dbReference type="Proteomes" id="UP001432027">
    <property type="component" value="Unassembled WGS sequence"/>
</dbReference>
<sequence>MVGHTFVCMIWFFSSTLISRTIASEKCTSIGGEVALGTGRTSELYLEKRSTSSFSSSSEAAESRKRTDAMMKFPRGSI</sequence>
<feature type="compositionally biased region" description="Low complexity" evidence="1">
    <location>
        <begin position="51"/>
        <end position="60"/>
    </location>
</feature>
<evidence type="ECO:0000313" key="3">
    <source>
        <dbReference type="EMBL" id="GMT01795.1"/>
    </source>
</evidence>
<evidence type="ECO:0008006" key="5">
    <source>
        <dbReference type="Google" id="ProtNLM"/>
    </source>
</evidence>
<comment type="caution">
    <text evidence="3">The sequence shown here is derived from an EMBL/GenBank/DDBJ whole genome shotgun (WGS) entry which is preliminary data.</text>
</comment>
<evidence type="ECO:0000313" key="4">
    <source>
        <dbReference type="Proteomes" id="UP001432027"/>
    </source>
</evidence>
<evidence type="ECO:0000256" key="1">
    <source>
        <dbReference type="SAM" id="MobiDB-lite"/>
    </source>
</evidence>
<name>A0AAV5U5X1_9BILA</name>
<evidence type="ECO:0000256" key="2">
    <source>
        <dbReference type="SAM" id="SignalP"/>
    </source>
</evidence>
<accession>A0AAV5U5X1</accession>
<gene>
    <name evidence="3" type="ORF">PENTCL1PPCAC_23969</name>
</gene>
<feature type="signal peptide" evidence="2">
    <location>
        <begin position="1"/>
        <end position="23"/>
    </location>
</feature>
<dbReference type="EMBL" id="BTSX01000005">
    <property type="protein sequence ID" value="GMT01795.1"/>
    <property type="molecule type" value="Genomic_DNA"/>
</dbReference>
<proteinExistence type="predicted"/>
<dbReference type="AlphaFoldDB" id="A0AAV5U5X1"/>
<feature type="non-terminal residue" evidence="3">
    <location>
        <position position="78"/>
    </location>
</feature>
<keyword evidence="2" id="KW-0732">Signal</keyword>